<evidence type="ECO:0000313" key="2">
    <source>
        <dbReference type="Proteomes" id="UP000828390"/>
    </source>
</evidence>
<name>A0A9D4J8J9_DREPO</name>
<accession>A0A9D4J8J9</accession>
<dbReference type="EMBL" id="JAIWYP010000007">
    <property type="protein sequence ID" value="KAH3799473.1"/>
    <property type="molecule type" value="Genomic_DNA"/>
</dbReference>
<reference evidence="1" key="1">
    <citation type="journal article" date="2019" name="bioRxiv">
        <title>The Genome of the Zebra Mussel, Dreissena polymorpha: A Resource for Invasive Species Research.</title>
        <authorList>
            <person name="McCartney M.A."/>
            <person name="Auch B."/>
            <person name="Kono T."/>
            <person name="Mallez S."/>
            <person name="Zhang Y."/>
            <person name="Obille A."/>
            <person name="Becker A."/>
            <person name="Abrahante J.E."/>
            <person name="Garbe J."/>
            <person name="Badalamenti J.P."/>
            <person name="Herman A."/>
            <person name="Mangelson H."/>
            <person name="Liachko I."/>
            <person name="Sullivan S."/>
            <person name="Sone E.D."/>
            <person name="Koren S."/>
            <person name="Silverstein K.A.T."/>
            <person name="Beckman K.B."/>
            <person name="Gohl D.M."/>
        </authorList>
    </citation>
    <scope>NUCLEOTIDE SEQUENCE</scope>
    <source>
        <strain evidence="1">Duluth1</strain>
        <tissue evidence="1">Whole animal</tissue>
    </source>
</reference>
<dbReference type="AlphaFoldDB" id="A0A9D4J8J9"/>
<evidence type="ECO:0000313" key="1">
    <source>
        <dbReference type="EMBL" id="KAH3799473.1"/>
    </source>
</evidence>
<proteinExistence type="predicted"/>
<comment type="caution">
    <text evidence="1">The sequence shown here is derived from an EMBL/GenBank/DDBJ whole genome shotgun (WGS) entry which is preliminary data.</text>
</comment>
<organism evidence="1 2">
    <name type="scientific">Dreissena polymorpha</name>
    <name type="common">Zebra mussel</name>
    <name type="synonym">Mytilus polymorpha</name>
    <dbReference type="NCBI Taxonomy" id="45954"/>
    <lineage>
        <taxon>Eukaryota</taxon>
        <taxon>Metazoa</taxon>
        <taxon>Spiralia</taxon>
        <taxon>Lophotrochozoa</taxon>
        <taxon>Mollusca</taxon>
        <taxon>Bivalvia</taxon>
        <taxon>Autobranchia</taxon>
        <taxon>Heteroconchia</taxon>
        <taxon>Euheterodonta</taxon>
        <taxon>Imparidentia</taxon>
        <taxon>Neoheterodontei</taxon>
        <taxon>Myida</taxon>
        <taxon>Dreissenoidea</taxon>
        <taxon>Dreissenidae</taxon>
        <taxon>Dreissena</taxon>
    </lineage>
</organism>
<gene>
    <name evidence="1" type="ORF">DPMN_153081</name>
</gene>
<protein>
    <submittedName>
        <fullName evidence="1">Uncharacterized protein</fullName>
    </submittedName>
</protein>
<sequence length="73" mass="8688">MHSLITLARWTLKYEAYGMFMLHLQDKSLSLDVVSPKLSYRWIMRVKRNLRLVPRQMDSPDRCLFATTSTLTR</sequence>
<reference evidence="1" key="2">
    <citation type="submission" date="2020-11" db="EMBL/GenBank/DDBJ databases">
        <authorList>
            <person name="McCartney M.A."/>
            <person name="Auch B."/>
            <person name="Kono T."/>
            <person name="Mallez S."/>
            <person name="Becker A."/>
            <person name="Gohl D.M."/>
            <person name="Silverstein K.A.T."/>
            <person name="Koren S."/>
            <person name="Bechman K.B."/>
            <person name="Herman A."/>
            <person name="Abrahante J.E."/>
            <person name="Garbe J."/>
        </authorList>
    </citation>
    <scope>NUCLEOTIDE SEQUENCE</scope>
    <source>
        <strain evidence="1">Duluth1</strain>
        <tissue evidence="1">Whole animal</tissue>
    </source>
</reference>
<keyword evidence="2" id="KW-1185">Reference proteome</keyword>
<dbReference type="Proteomes" id="UP000828390">
    <property type="component" value="Unassembled WGS sequence"/>
</dbReference>